<accession>A0AA88Y7Q5</accession>
<dbReference type="SUPFAM" id="SSF56399">
    <property type="entry name" value="ADP-ribosylation"/>
    <property type="match status" value="1"/>
</dbReference>
<dbReference type="Proteomes" id="UP001186944">
    <property type="component" value="Unassembled WGS sequence"/>
</dbReference>
<reference evidence="3" key="1">
    <citation type="submission" date="2019-08" db="EMBL/GenBank/DDBJ databases">
        <title>The improved chromosome-level genome for the pearl oyster Pinctada fucata martensii using PacBio sequencing and Hi-C.</title>
        <authorList>
            <person name="Zheng Z."/>
        </authorList>
    </citation>
    <scope>NUCLEOTIDE SEQUENCE</scope>
    <source>
        <strain evidence="3">ZZ-2019</strain>
        <tissue evidence="3">Adductor muscle</tissue>
    </source>
</reference>
<keyword evidence="4" id="KW-1185">Reference proteome</keyword>
<dbReference type="PANTHER" id="PTHR45740:SF2">
    <property type="entry name" value="POLY [ADP-RIBOSE] POLYMERASE"/>
    <property type="match status" value="1"/>
</dbReference>
<dbReference type="EC" id="2.4.2.-" evidence="1"/>
<dbReference type="InterPro" id="IPR051712">
    <property type="entry name" value="ARTD-AVP"/>
</dbReference>
<feature type="domain" description="PARP catalytic" evidence="2">
    <location>
        <begin position="1"/>
        <end position="197"/>
    </location>
</feature>
<gene>
    <name evidence="3" type="ORF">FSP39_008058</name>
</gene>
<dbReference type="GO" id="GO:1990404">
    <property type="term" value="F:NAD+-protein mono-ADP-ribosyltransferase activity"/>
    <property type="evidence" value="ECO:0007669"/>
    <property type="project" value="TreeGrafter"/>
</dbReference>
<name>A0AA88Y7Q5_PINIB</name>
<evidence type="ECO:0000259" key="2">
    <source>
        <dbReference type="PROSITE" id="PS51059"/>
    </source>
</evidence>
<proteinExistence type="predicted"/>
<evidence type="ECO:0000313" key="4">
    <source>
        <dbReference type="Proteomes" id="UP001186944"/>
    </source>
</evidence>
<dbReference type="GO" id="GO:0003950">
    <property type="term" value="F:NAD+ poly-ADP-ribosyltransferase activity"/>
    <property type="evidence" value="ECO:0007669"/>
    <property type="project" value="UniProtKB-UniRule"/>
</dbReference>
<dbReference type="PANTHER" id="PTHR45740">
    <property type="entry name" value="POLY [ADP-RIBOSE] POLYMERASE"/>
    <property type="match status" value="1"/>
</dbReference>
<dbReference type="GO" id="GO:0005634">
    <property type="term" value="C:nucleus"/>
    <property type="evidence" value="ECO:0007669"/>
    <property type="project" value="TreeGrafter"/>
</dbReference>
<keyword evidence="1" id="KW-0520">NAD</keyword>
<dbReference type="Gene3D" id="3.90.228.10">
    <property type="match status" value="1"/>
</dbReference>
<dbReference type="EMBL" id="VSWD01000006">
    <property type="protein sequence ID" value="KAK3099689.1"/>
    <property type="molecule type" value="Genomic_DNA"/>
</dbReference>
<dbReference type="AlphaFoldDB" id="A0AA88Y7Q5"/>
<evidence type="ECO:0000256" key="1">
    <source>
        <dbReference type="RuleBase" id="RU362114"/>
    </source>
</evidence>
<keyword evidence="1" id="KW-0808">Transferase</keyword>
<evidence type="ECO:0000313" key="3">
    <source>
        <dbReference type="EMBL" id="KAK3099689.1"/>
    </source>
</evidence>
<organism evidence="3 4">
    <name type="scientific">Pinctada imbricata</name>
    <name type="common">Atlantic pearl-oyster</name>
    <name type="synonym">Pinctada martensii</name>
    <dbReference type="NCBI Taxonomy" id="66713"/>
    <lineage>
        <taxon>Eukaryota</taxon>
        <taxon>Metazoa</taxon>
        <taxon>Spiralia</taxon>
        <taxon>Lophotrochozoa</taxon>
        <taxon>Mollusca</taxon>
        <taxon>Bivalvia</taxon>
        <taxon>Autobranchia</taxon>
        <taxon>Pteriomorphia</taxon>
        <taxon>Pterioida</taxon>
        <taxon>Pterioidea</taxon>
        <taxon>Pteriidae</taxon>
        <taxon>Pinctada</taxon>
    </lineage>
</organism>
<dbReference type="PROSITE" id="PS51059">
    <property type="entry name" value="PARP_CATALYTIC"/>
    <property type="match status" value="1"/>
</dbReference>
<comment type="caution">
    <text evidence="3">The sequence shown here is derived from an EMBL/GenBank/DDBJ whole genome shotgun (WGS) entry which is preliminary data.</text>
</comment>
<dbReference type="Pfam" id="PF00644">
    <property type="entry name" value="PARP"/>
    <property type="match status" value="1"/>
</dbReference>
<sequence>MTWERETKFFFGLGRRAKKLRLTKIQRIENLQLYKEYAQERQKFFDKALKNDVPFHTVGQTRYSSGEVKTQEILFGNPLLSDTVPEINEHYLFHGTSHKNIESVLSQGLDNRLAGPLAKFGAGVYAAESSTKADEYTDDSDVGLKMLLVRICLGDVFVCNRRTNFSRAPCKSCSKDRCTCNHGFYDSVMADGESRFR</sequence>
<keyword evidence="1" id="KW-0328">Glycosyltransferase</keyword>
<dbReference type="InterPro" id="IPR012317">
    <property type="entry name" value="Poly(ADP-ribose)pol_cat_dom"/>
</dbReference>
<protein>
    <recommendedName>
        <fullName evidence="1">Poly [ADP-ribose] polymerase</fullName>
        <shortName evidence="1">PARP</shortName>
        <ecNumber evidence="1">2.4.2.-</ecNumber>
    </recommendedName>
</protein>